<accession>A0ABV6D9L4</accession>
<evidence type="ECO:0000259" key="2">
    <source>
        <dbReference type="Pfam" id="PF07811"/>
    </source>
</evidence>
<dbReference type="InterPro" id="IPR012495">
    <property type="entry name" value="TadE-like_dom"/>
</dbReference>
<name>A0ABV6D9L4_9HYPH</name>
<protein>
    <submittedName>
        <fullName evidence="3">TadE/TadG family type IV pilus assembly protein</fullName>
    </submittedName>
</protein>
<dbReference type="Pfam" id="PF07811">
    <property type="entry name" value="TadE"/>
    <property type="match status" value="1"/>
</dbReference>
<feature type="transmembrane region" description="Helical" evidence="1">
    <location>
        <begin position="30"/>
        <end position="50"/>
    </location>
</feature>
<dbReference type="RefSeq" id="WP_261521140.1">
    <property type="nucleotide sequence ID" value="NZ_JAODNW010000015.1"/>
</dbReference>
<keyword evidence="1" id="KW-0472">Membrane</keyword>
<keyword evidence="1" id="KW-0812">Transmembrane</keyword>
<proteinExistence type="predicted"/>
<comment type="caution">
    <text evidence="3">The sequence shown here is derived from an EMBL/GenBank/DDBJ whole genome shotgun (WGS) entry which is preliminary data.</text>
</comment>
<evidence type="ECO:0000313" key="3">
    <source>
        <dbReference type="EMBL" id="MFC0209350.1"/>
    </source>
</evidence>
<gene>
    <name evidence="3" type="ORF">ACFFJ2_13170</name>
</gene>
<evidence type="ECO:0000256" key="1">
    <source>
        <dbReference type="SAM" id="Phobius"/>
    </source>
</evidence>
<reference evidence="3 4" key="1">
    <citation type="submission" date="2024-09" db="EMBL/GenBank/DDBJ databases">
        <authorList>
            <person name="Sun Q."/>
            <person name="Mori K."/>
        </authorList>
    </citation>
    <scope>NUCLEOTIDE SEQUENCE [LARGE SCALE GENOMIC DNA]</scope>
    <source>
        <strain evidence="3 4">CCM 8543</strain>
    </source>
</reference>
<dbReference type="Proteomes" id="UP001589755">
    <property type="component" value="Unassembled WGS sequence"/>
</dbReference>
<keyword evidence="4" id="KW-1185">Reference proteome</keyword>
<sequence>MDDRNTGQAGGGRMAPGALLRRFCRDRKGVAAIEFAALAIPFFLMLFAILESCISFAAQQLMTNATLDVARQLRTGEIKPATLSEKELRDMLCARIRLLVADNCPELEVDLRTYDTFEEAARVRIKFTPDGDLDTSDFKVEPGASLSKNMLRVFYRWPVMTDLLRKSMSNLPGGKTLLFSTTTWQNEPY</sequence>
<dbReference type="EMBL" id="JBHLXD010000021">
    <property type="protein sequence ID" value="MFC0209350.1"/>
    <property type="molecule type" value="Genomic_DNA"/>
</dbReference>
<evidence type="ECO:0000313" key="4">
    <source>
        <dbReference type="Proteomes" id="UP001589755"/>
    </source>
</evidence>
<organism evidence="3 4">
    <name type="scientific">Chelativorans intermedius</name>
    <dbReference type="NCBI Taxonomy" id="515947"/>
    <lineage>
        <taxon>Bacteria</taxon>
        <taxon>Pseudomonadati</taxon>
        <taxon>Pseudomonadota</taxon>
        <taxon>Alphaproteobacteria</taxon>
        <taxon>Hyphomicrobiales</taxon>
        <taxon>Phyllobacteriaceae</taxon>
        <taxon>Chelativorans</taxon>
    </lineage>
</organism>
<feature type="domain" description="TadE-like" evidence="2">
    <location>
        <begin position="29"/>
        <end position="71"/>
    </location>
</feature>
<keyword evidence="1" id="KW-1133">Transmembrane helix</keyword>